<comment type="caution">
    <text evidence="6">The sequence shown here is derived from an EMBL/GenBank/DDBJ whole genome shotgun (WGS) entry which is preliminary data.</text>
</comment>
<dbReference type="GeneID" id="68115663"/>
<dbReference type="Gene3D" id="1.50.40.10">
    <property type="entry name" value="Mitochondrial carrier domain"/>
    <property type="match status" value="1"/>
</dbReference>
<feature type="compositionally biased region" description="Low complexity" evidence="4">
    <location>
        <begin position="31"/>
        <end position="44"/>
    </location>
</feature>
<reference evidence="6 7" key="1">
    <citation type="journal article" date="2019" name="Sci. Rep.">
        <title>Nanopore sequencing improves the draft genome of the human pathogenic amoeba Naegleria fowleri.</title>
        <authorList>
            <person name="Liechti N."/>
            <person name="Schurch N."/>
            <person name="Bruggmann R."/>
            <person name="Wittwer M."/>
        </authorList>
    </citation>
    <scope>NUCLEOTIDE SEQUENCE [LARGE SCALE GENOMIC DNA]</scope>
    <source>
        <strain evidence="6 7">ATCC 30894</strain>
    </source>
</reference>
<keyword evidence="5" id="KW-1133">Transmembrane helix</keyword>
<sequence length="340" mass="38855">MYKPSLHHQSSGVRGGLQQQANSPGKPSVLQSSNPMMNQSSSSENNRQDLVLMFLTNKRLWRVTIYSCLARVIAHPFAVVAANKQVYGHHINLWKIIKSDGILAFFKGVEYHLYLAIPQSLLGWLIIKTLSPILKRYGVGGFLISKVIMNIVLYPMYLKQSKALILDFTSVSKEETSLSSAETKLEALPHTQVYSKTLWQIVKDWWNSGPLFNMAKSFYNSLDFTGIGIKMTEIVVFHVIYKQVYKTIPKLKIPYKNYEVVQLLISNMAALLFSHPIETIYRRILSKPHHEKTSMISVIKEVRNSGFMSLYSGYLFTTAKLVLFPIIFETLNSRKTRVQQ</sequence>
<dbReference type="InterPro" id="IPR018108">
    <property type="entry name" value="MCP_transmembrane"/>
</dbReference>
<evidence type="ECO:0000256" key="5">
    <source>
        <dbReference type="SAM" id="Phobius"/>
    </source>
</evidence>
<evidence type="ECO:0000256" key="3">
    <source>
        <dbReference type="ARBA" id="ARBA00023136"/>
    </source>
</evidence>
<keyword evidence="3 5" id="KW-0472">Membrane</keyword>
<comment type="subcellular location">
    <subcellularLocation>
        <location evidence="1">Membrane</location>
        <topology evidence="1">Multi-pass membrane protein</topology>
    </subcellularLocation>
</comment>
<gene>
    <name evidence="6" type="ORF">FDP41_008445</name>
</gene>
<evidence type="ECO:0000256" key="4">
    <source>
        <dbReference type="SAM" id="MobiDB-lite"/>
    </source>
</evidence>
<organism evidence="6 7">
    <name type="scientific">Naegleria fowleri</name>
    <name type="common">Brain eating amoeba</name>
    <dbReference type="NCBI Taxonomy" id="5763"/>
    <lineage>
        <taxon>Eukaryota</taxon>
        <taxon>Discoba</taxon>
        <taxon>Heterolobosea</taxon>
        <taxon>Tetramitia</taxon>
        <taxon>Eutetramitia</taxon>
        <taxon>Vahlkampfiidae</taxon>
        <taxon>Naegleria</taxon>
    </lineage>
</organism>
<proteinExistence type="predicted"/>
<feature type="transmembrane region" description="Helical" evidence="5">
    <location>
        <begin position="311"/>
        <end position="331"/>
    </location>
</feature>
<dbReference type="VEuPathDB" id="AmoebaDB:NfTy_093260"/>
<evidence type="ECO:0000256" key="1">
    <source>
        <dbReference type="ARBA" id="ARBA00004141"/>
    </source>
</evidence>
<dbReference type="SUPFAM" id="SSF103506">
    <property type="entry name" value="Mitochondrial carrier"/>
    <property type="match status" value="1"/>
</dbReference>
<dbReference type="Proteomes" id="UP000444721">
    <property type="component" value="Unassembled WGS sequence"/>
</dbReference>
<evidence type="ECO:0000313" key="7">
    <source>
        <dbReference type="Proteomes" id="UP000444721"/>
    </source>
</evidence>
<dbReference type="InterPro" id="IPR023395">
    <property type="entry name" value="MCP_dom_sf"/>
</dbReference>
<dbReference type="GO" id="GO:0016020">
    <property type="term" value="C:membrane"/>
    <property type="evidence" value="ECO:0007669"/>
    <property type="project" value="UniProtKB-SubCell"/>
</dbReference>
<dbReference type="AlphaFoldDB" id="A0A6A5BGT6"/>
<feature type="compositionally biased region" description="Polar residues" evidence="4">
    <location>
        <begin position="7"/>
        <end position="25"/>
    </location>
</feature>
<evidence type="ECO:0000256" key="2">
    <source>
        <dbReference type="ARBA" id="ARBA00022692"/>
    </source>
</evidence>
<name>A0A6A5BGT6_NAEFO</name>
<keyword evidence="7" id="KW-1185">Reference proteome</keyword>
<dbReference type="RefSeq" id="XP_044557951.1">
    <property type="nucleotide sequence ID" value="XM_044712299.1"/>
</dbReference>
<dbReference type="VEuPathDB" id="AmoebaDB:FDP41_008445"/>
<dbReference type="OrthoDB" id="10317936at2759"/>
<evidence type="ECO:0000313" key="6">
    <source>
        <dbReference type="EMBL" id="KAF0973238.1"/>
    </source>
</evidence>
<protein>
    <submittedName>
        <fullName evidence="6">Uncharacterized protein</fullName>
    </submittedName>
</protein>
<dbReference type="Pfam" id="PF00153">
    <property type="entry name" value="Mito_carr"/>
    <property type="match status" value="1"/>
</dbReference>
<keyword evidence="2 5" id="KW-0812">Transmembrane</keyword>
<feature type="region of interest" description="Disordered" evidence="4">
    <location>
        <begin position="1"/>
        <end position="44"/>
    </location>
</feature>
<accession>A0A6A5BGT6</accession>
<dbReference type="EMBL" id="VFQX01000061">
    <property type="protein sequence ID" value="KAF0973238.1"/>
    <property type="molecule type" value="Genomic_DNA"/>
</dbReference>